<proteinExistence type="predicted"/>
<dbReference type="KEGG" id="vg:41701417"/>
<keyword evidence="2" id="KW-1185">Reference proteome</keyword>
<evidence type="ECO:0000313" key="1">
    <source>
        <dbReference type="EMBL" id="ATY70241.1"/>
    </source>
</evidence>
<accession>A0A2H4T2T0</accession>
<dbReference type="EMBL" id="KY457233">
    <property type="protein sequence ID" value="ATY70241.1"/>
    <property type="molecule type" value="Genomic_DNA"/>
</dbReference>
<organism evidence="1">
    <name type="scientific">Tomelloso virus</name>
    <dbReference type="NCBI Taxonomy" id="2053981"/>
    <lineage>
        <taxon>Viruses</taxon>
        <taxon>Viruses incertae sedis</taxon>
        <taxon>Naldaviricetes</taxon>
        <taxon>Lefavirales</taxon>
        <taxon>Nudiviridae</taxon>
        <taxon>Alphanudivirus</taxon>
        <taxon>Alphanudivirus alterdromelanogasteris</taxon>
    </lineage>
</organism>
<dbReference type="Proteomes" id="UP000289333">
    <property type="component" value="Segment"/>
</dbReference>
<reference evidence="1" key="1">
    <citation type="journal article" date="2021" name="Virus">
        <title>The discovery, distribution and diversity of DNA viruses associated with Drosophila melanogaster in Europe.</title>
        <authorList>
            <person name="Wallace M.A."/>
            <person name="Coffman K.A."/>
            <person name="Gilbert C."/>
            <person name="Ravindran S."/>
            <person name="Albery G.F."/>
            <person name="Abbott J."/>
            <person name="Argyridou E."/>
            <person name="Bellosta P."/>
            <person name="Betancourt A.J."/>
            <person name="Colinet H."/>
            <person name="Eric K."/>
            <person name="Glaser-Schmitt A."/>
            <person name="Grath S."/>
            <person name="Jelic M."/>
            <person name="Kankare M."/>
            <person name="Kozeretska I."/>
            <person name="Loeschcke V."/>
            <person name="Montchamp-Moreau C."/>
            <person name="Ometto L."/>
            <person name="Onder B.S."/>
            <person name="Orengo D.J."/>
            <person name="Parsch J."/>
            <person name="Pascual M."/>
            <person name="Patenkovic A."/>
            <person name="Puerma E."/>
            <person name="Ritchie M.G."/>
            <person name="Rota-Stabelli O."/>
            <person name="Schou M.F."/>
            <person name="Serga S.V."/>
            <person name="Stamenkovic-Radak M."/>
            <person name="Tanaskovic M."/>
            <person name="Veselinovic M.S."/>
            <person name="Vieira J."/>
            <person name="Vieira C.P."/>
            <person name="Kapun M."/>
            <person name="Flatt T."/>
            <person name="Gonzalez J."/>
            <person name="Staubach F."/>
            <person name="Obbard D.J."/>
        </authorList>
    </citation>
    <scope>NUCLEOTIDE SEQUENCE</scope>
    <source>
        <strain evidence="1">DrosEU28 Tomelloso 2015</strain>
    </source>
</reference>
<dbReference type="GeneID" id="41701417"/>
<evidence type="ECO:0000313" key="2">
    <source>
        <dbReference type="Proteomes" id="UP000289333"/>
    </source>
</evidence>
<protein>
    <submittedName>
        <fullName evidence="1">GrBNV gp34-like protein</fullName>
    </submittedName>
</protein>
<dbReference type="OrthoDB" id="9259at10239"/>
<sequence>MEYMCLQLLVTSHDSVWDRCIYSNLIFYYVHNLMFKFQTKEIPHNVDIVWPILNSMAHDTNLLSTIDFCKRIKNIPTIFFVCRDVGRISESLFNRAISTNAVNDLWNCTEYNYQMAQYHVYLWFGKLCKFPVFDLMDFIEENYTIDDMHTMIASKIDRDVTTTECILPNRDAAKTLNDLLSPLADDVLIYDYSKK</sequence>
<dbReference type="RefSeq" id="YP_009553455.1">
    <property type="nucleotide sequence ID" value="NC_040789.1"/>
</dbReference>
<name>A0A2H4T2T0_9VIRU</name>